<dbReference type="Proteomes" id="UP000826656">
    <property type="component" value="Unassembled WGS sequence"/>
</dbReference>
<dbReference type="PANTHER" id="PTHR33710:SF79">
    <property type="entry name" value="OS06G0205337 PROTEIN"/>
    <property type="match status" value="1"/>
</dbReference>
<evidence type="ECO:0000313" key="2">
    <source>
        <dbReference type="EMBL" id="KAH0754525.1"/>
    </source>
</evidence>
<dbReference type="EMBL" id="JAIVGD010000018">
    <property type="protein sequence ID" value="KAH0754525.1"/>
    <property type="molecule type" value="Genomic_DNA"/>
</dbReference>
<dbReference type="Gene3D" id="3.60.10.10">
    <property type="entry name" value="Endonuclease/exonuclease/phosphatase"/>
    <property type="match status" value="1"/>
</dbReference>
<gene>
    <name evidence="2" type="ORF">KY290_024795</name>
</gene>
<sequence length="608" mass="69978">MIEKGINIDNAFAALAEKKEEVHPEESTGTNYSNDKTSEVKSQREANKVHHHSLTKEWITNAFANYQVKGYGDTCSINRTTEQDNTEKIATRHSGELMEEQLVHNGQQAQGMIDVVLGEGERQLIIVPTKQNIEDISLNQMNKQDSQIVAAVEEKQKEEADSLLLKELAEADCQIPLQIVVPLVGESLSCAVVVVPVIPTPEKDNRSAIMSCSVKSAPMEKLHTLISHQSQEDMVVEIKPASSFIEDTDEVNSDQNAMEEDDVQPTRIQAKRVILDKYKILKGGYNSNGKIWVFIKDHIQVGVISDTEQQITLQLTLEYGKQLLTTLIYAKCTTEERIKLWNDLYFINDYYSEPWLVGGDFNVILGEDEKIGGLPVYIQEYENFAFCINSCELFDISFSGSPFTWWNGRADSECTFKRLDRLLINQKLQDLLGNMELQHLARTGSDHAPLLLKCGGQNQNFIKPFRFLKFWTDRADFKDVVKASWNEDHSDDVFLQWKLRLKRTKVALSKCSREQFGDIFKQLHIREEIVRMKEDLYEKNPTSSNRAILQQAHVEYKVYIHYEEEFWRQKASVQWHSEGDKNTKYFHGLFRGRKRRLNIQRIMKVDGL</sequence>
<evidence type="ECO:0000256" key="1">
    <source>
        <dbReference type="SAM" id="MobiDB-lite"/>
    </source>
</evidence>
<feature type="compositionally biased region" description="Basic and acidic residues" evidence="1">
    <location>
        <begin position="36"/>
        <end position="48"/>
    </location>
</feature>
<dbReference type="PANTHER" id="PTHR33710">
    <property type="entry name" value="BNAC02G09200D PROTEIN"/>
    <property type="match status" value="1"/>
</dbReference>
<keyword evidence="3" id="KW-1185">Reference proteome</keyword>
<feature type="region of interest" description="Disordered" evidence="1">
    <location>
        <begin position="19"/>
        <end position="49"/>
    </location>
</feature>
<organism evidence="2 3">
    <name type="scientific">Solanum tuberosum</name>
    <name type="common">Potato</name>
    <dbReference type="NCBI Taxonomy" id="4113"/>
    <lineage>
        <taxon>Eukaryota</taxon>
        <taxon>Viridiplantae</taxon>
        <taxon>Streptophyta</taxon>
        <taxon>Embryophyta</taxon>
        <taxon>Tracheophyta</taxon>
        <taxon>Spermatophyta</taxon>
        <taxon>Magnoliopsida</taxon>
        <taxon>eudicotyledons</taxon>
        <taxon>Gunneridae</taxon>
        <taxon>Pentapetalae</taxon>
        <taxon>asterids</taxon>
        <taxon>lamiids</taxon>
        <taxon>Solanales</taxon>
        <taxon>Solanaceae</taxon>
        <taxon>Solanoideae</taxon>
        <taxon>Solaneae</taxon>
        <taxon>Solanum</taxon>
    </lineage>
</organism>
<dbReference type="SUPFAM" id="SSF56219">
    <property type="entry name" value="DNase I-like"/>
    <property type="match status" value="1"/>
</dbReference>
<name>A0ABQ7UUT9_SOLTU</name>
<accession>A0ABQ7UUT9</accession>
<comment type="caution">
    <text evidence="2">The sequence shown here is derived from an EMBL/GenBank/DDBJ whole genome shotgun (WGS) entry which is preliminary data.</text>
</comment>
<dbReference type="InterPro" id="IPR036691">
    <property type="entry name" value="Endo/exonu/phosph_ase_sf"/>
</dbReference>
<evidence type="ECO:0000313" key="3">
    <source>
        <dbReference type="Proteomes" id="UP000826656"/>
    </source>
</evidence>
<proteinExistence type="predicted"/>
<reference evidence="2 3" key="1">
    <citation type="journal article" date="2021" name="bioRxiv">
        <title>Chromosome-scale and haplotype-resolved genome assembly of a tetraploid potato cultivar.</title>
        <authorList>
            <person name="Sun H."/>
            <person name="Jiao W.-B."/>
            <person name="Krause K."/>
            <person name="Campoy J.A."/>
            <person name="Goel M."/>
            <person name="Folz-Donahue K."/>
            <person name="Kukat C."/>
            <person name="Huettel B."/>
            <person name="Schneeberger K."/>
        </authorList>
    </citation>
    <scope>NUCLEOTIDE SEQUENCE [LARGE SCALE GENOMIC DNA]</scope>
    <source>
        <strain evidence="2">SolTubOtavaFocal</strain>
        <tissue evidence="2">Leaves</tissue>
    </source>
</reference>
<protein>
    <submittedName>
        <fullName evidence="2">Uncharacterized protein</fullName>
    </submittedName>
</protein>